<dbReference type="Pfam" id="PF09995">
    <property type="entry name" value="MPAB_Lcp_cat"/>
    <property type="match status" value="1"/>
</dbReference>
<accession>A0ABT8KFB5</accession>
<reference evidence="2" key="1">
    <citation type="submission" date="2023-06" db="EMBL/GenBank/DDBJ databases">
        <title>MT1 and MT2 Draft Genomes of Novel Species.</title>
        <authorList>
            <person name="Venkateswaran K."/>
        </authorList>
    </citation>
    <scope>NUCLEOTIDE SEQUENCE</scope>
    <source>
        <strain evidence="2">F6_8S_P_1B</strain>
    </source>
</reference>
<sequence length="287" mass="32525">MGTAGTAQAMEATGLEQLAAEALPLVGAGRALLLQIAHPAVGRAVAEHSDFANRAMDRLHSTMTFVYASVFASPEEFAVVRRAVNRAHAPVRAQAAENEPAYSAFDPGLQLWVAATLYRTMVELYERVFGPLSAAYAEEVYRAFTRTGLSLQVPPEQWPPTRKAFDEYWDRMVAQLRVTDATRAVSRQILYPRAVPLWLRAFLPDVRLVTAGLLPASIRQQFGLPWDERRRRRFERWMRRLAAVYPHVPLRLRHAPRDVYLRRLRRSMPREAARPAATAEQPVETRD</sequence>
<dbReference type="PANTHER" id="PTHR36151:SF3">
    <property type="entry name" value="ER-BOUND OXYGENASE MPAB_MPAB'_RUBBER OXYGENASE CATALYTIC DOMAIN-CONTAINING PROTEIN"/>
    <property type="match status" value="1"/>
</dbReference>
<evidence type="ECO:0000313" key="2">
    <source>
        <dbReference type="EMBL" id="MDN4616140.1"/>
    </source>
</evidence>
<feature type="domain" description="ER-bound oxygenase mpaB/mpaB'/Rubber oxygenase catalytic" evidence="1">
    <location>
        <begin position="19"/>
        <end position="242"/>
    </location>
</feature>
<proteinExistence type="predicted"/>
<keyword evidence="2" id="KW-0560">Oxidoreductase</keyword>
<comment type="caution">
    <text evidence="2">The sequence shown here is derived from an EMBL/GenBank/DDBJ whole genome shotgun (WGS) entry which is preliminary data.</text>
</comment>
<dbReference type="RefSeq" id="WP_301212252.1">
    <property type="nucleotide sequence ID" value="NZ_JAROCF010000001.1"/>
</dbReference>
<name>A0ABT8KFB5_9MICO</name>
<dbReference type="PANTHER" id="PTHR36151">
    <property type="entry name" value="BLR2777 PROTEIN"/>
    <property type="match status" value="1"/>
</dbReference>
<organism evidence="2 3">
    <name type="scientific">Leifsonia williamsii</name>
    <dbReference type="NCBI Taxonomy" id="3035919"/>
    <lineage>
        <taxon>Bacteria</taxon>
        <taxon>Bacillati</taxon>
        <taxon>Actinomycetota</taxon>
        <taxon>Actinomycetes</taxon>
        <taxon>Micrococcales</taxon>
        <taxon>Microbacteriaceae</taxon>
        <taxon>Leifsonia</taxon>
    </lineage>
</organism>
<evidence type="ECO:0000259" key="1">
    <source>
        <dbReference type="Pfam" id="PF09995"/>
    </source>
</evidence>
<keyword evidence="3" id="KW-1185">Reference proteome</keyword>
<evidence type="ECO:0000313" key="3">
    <source>
        <dbReference type="Proteomes" id="UP001174208"/>
    </source>
</evidence>
<dbReference type="Proteomes" id="UP001174208">
    <property type="component" value="Unassembled WGS sequence"/>
</dbReference>
<gene>
    <name evidence="2" type="ORF">P5G50_16960</name>
</gene>
<dbReference type="EMBL" id="JAROCF010000001">
    <property type="protein sequence ID" value="MDN4616140.1"/>
    <property type="molecule type" value="Genomic_DNA"/>
</dbReference>
<dbReference type="GO" id="GO:0016491">
    <property type="term" value="F:oxidoreductase activity"/>
    <property type="evidence" value="ECO:0007669"/>
    <property type="project" value="UniProtKB-KW"/>
</dbReference>
<dbReference type="InterPro" id="IPR018713">
    <property type="entry name" value="MPAB/Lcp_cat_dom"/>
</dbReference>
<protein>
    <submittedName>
        <fullName evidence="2">Oxygenase MpaB family protein</fullName>
        <ecNumber evidence="2">1.-.-.-</ecNumber>
    </submittedName>
</protein>
<dbReference type="EC" id="1.-.-.-" evidence="2"/>